<dbReference type="Proteomes" id="UP001172728">
    <property type="component" value="Unassembled WGS sequence"/>
</dbReference>
<dbReference type="PANTHER" id="PTHR43477">
    <property type="entry name" value="DIHYDROANTICAPSIN 7-DEHYDROGENASE"/>
    <property type="match status" value="1"/>
</dbReference>
<sequence>MSTALRPPSAYEDPIVARRSLAGKRVLVVGGSSGFGRQVALDSALAGADVVVVGRDSAKTHATAQEAGALARGKASALAIDVSSDRGRRELVEAVGEVDHVVSTLGGRLEDDVPEDEEDVVREIARRKVHHNRHLVDALAGSVREGGSFVLTAGSTRGNGGEGARAMVAGNEEIEQLVREKALMLAPGLRVNAVAPTWTQTPLWKHHSDADVVAMRREMEARIPLGRTADIREVARAYLFLMTSDFVTGQTIAVDGGYSLT</sequence>
<dbReference type="Gene3D" id="3.40.50.720">
    <property type="entry name" value="NAD(P)-binding Rossmann-like Domain"/>
    <property type="match status" value="1"/>
</dbReference>
<evidence type="ECO:0000256" key="1">
    <source>
        <dbReference type="ARBA" id="ARBA00006484"/>
    </source>
</evidence>
<reference evidence="3" key="1">
    <citation type="submission" date="2023-06" db="EMBL/GenBank/DDBJ databases">
        <title>Sysu t00192.</title>
        <authorList>
            <person name="Gao L."/>
            <person name="Fang B.-Z."/>
            <person name="Li W.-J."/>
        </authorList>
    </citation>
    <scope>NUCLEOTIDE SEQUENCE</scope>
    <source>
        <strain evidence="3">SYSU T00192</strain>
    </source>
</reference>
<dbReference type="Pfam" id="PF13561">
    <property type="entry name" value="adh_short_C2"/>
    <property type="match status" value="1"/>
</dbReference>
<gene>
    <name evidence="3" type="ORF">QQX09_13440</name>
</gene>
<dbReference type="PRINTS" id="PR00081">
    <property type="entry name" value="GDHRDH"/>
</dbReference>
<evidence type="ECO:0000256" key="2">
    <source>
        <dbReference type="ARBA" id="ARBA00023002"/>
    </source>
</evidence>
<evidence type="ECO:0000313" key="3">
    <source>
        <dbReference type="EMBL" id="MDN4476857.1"/>
    </source>
</evidence>
<dbReference type="InterPro" id="IPR051122">
    <property type="entry name" value="SDR_DHRS6-like"/>
</dbReference>
<dbReference type="SUPFAM" id="SSF51735">
    <property type="entry name" value="NAD(P)-binding Rossmann-fold domains"/>
    <property type="match status" value="1"/>
</dbReference>
<proteinExistence type="inferred from homology"/>
<dbReference type="InterPro" id="IPR036291">
    <property type="entry name" value="NAD(P)-bd_dom_sf"/>
</dbReference>
<dbReference type="RefSeq" id="WP_301135653.1">
    <property type="nucleotide sequence ID" value="NZ_JAUHPW010000012.1"/>
</dbReference>
<dbReference type="PANTHER" id="PTHR43477:SF1">
    <property type="entry name" value="DIHYDROANTICAPSIN 7-DEHYDROGENASE"/>
    <property type="match status" value="1"/>
</dbReference>
<evidence type="ECO:0000313" key="4">
    <source>
        <dbReference type="Proteomes" id="UP001172728"/>
    </source>
</evidence>
<dbReference type="InterPro" id="IPR002347">
    <property type="entry name" value="SDR_fam"/>
</dbReference>
<name>A0ABT8GD07_9MICO</name>
<comment type="caution">
    <text evidence="3">The sequence shown here is derived from an EMBL/GenBank/DDBJ whole genome shotgun (WGS) entry which is preliminary data.</text>
</comment>
<keyword evidence="2" id="KW-0560">Oxidoreductase</keyword>
<accession>A0ABT8GD07</accession>
<organism evidence="3 4">
    <name type="scientific">Demequina litoralis</name>
    <dbReference type="NCBI Taxonomy" id="3051660"/>
    <lineage>
        <taxon>Bacteria</taxon>
        <taxon>Bacillati</taxon>
        <taxon>Actinomycetota</taxon>
        <taxon>Actinomycetes</taxon>
        <taxon>Micrococcales</taxon>
        <taxon>Demequinaceae</taxon>
        <taxon>Demequina</taxon>
    </lineage>
</organism>
<comment type="similarity">
    <text evidence="1">Belongs to the short-chain dehydrogenases/reductases (SDR) family.</text>
</comment>
<dbReference type="EMBL" id="JAUHPW010000012">
    <property type="protein sequence ID" value="MDN4476857.1"/>
    <property type="molecule type" value="Genomic_DNA"/>
</dbReference>
<protein>
    <submittedName>
        <fullName evidence="3">SDR family oxidoreductase</fullName>
    </submittedName>
</protein>
<dbReference type="CDD" id="cd05233">
    <property type="entry name" value="SDR_c"/>
    <property type="match status" value="1"/>
</dbReference>
<keyword evidence="4" id="KW-1185">Reference proteome</keyword>